<feature type="non-terminal residue" evidence="2">
    <location>
        <position position="79"/>
    </location>
</feature>
<name>A0A8S3A692_9BILA</name>
<feature type="compositionally biased region" description="Low complexity" evidence="1">
    <location>
        <begin position="53"/>
        <end position="62"/>
    </location>
</feature>
<evidence type="ECO:0000256" key="1">
    <source>
        <dbReference type="SAM" id="MobiDB-lite"/>
    </source>
</evidence>
<protein>
    <submittedName>
        <fullName evidence="2">Uncharacterized protein</fullName>
    </submittedName>
</protein>
<dbReference type="AlphaFoldDB" id="A0A8S3A692"/>
<organism evidence="2 3">
    <name type="scientific">Rotaria magnacalcarata</name>
    <dbReference type="NCBI Taxonomy" id="392030"/>
    <lineage>
        <taxon>Eukaryota</taxon>
        <taxon>Metazoa</taxon>
        <taxon>Spiralia</taxon>
        <taxon>Gnathifera</taxon>
        <taxon>Rotifera</taxon>
        <taxon>Eurotatoria</taxon>
        <taxon>Bdelloidea</taxon>
        <taxon>Philodinida</taxon>
        <taxon>Philodinidae</taxon>
        <taxon>Rotaria</taxon>
    </lineage>
</organism>
<evidence type="ECO:0000313" key="2">
    <source>
        <dbReference type="EMBL" id="CAF4691977.1"/>
    </source>
</evidence>
<gene>
    <name evidence="2" type="ORF">SMN809_LOCUS42704</name>
</gene>
<dbReference type="Proteomes" id="UP000676336">
    <property type="component" value="Unassembled WGS sequence"/>
</dbReference>
<evidence type="ECO:0000313" key="3">
    <source>
        <dbReference type="Proteomes" id="UP000676336"/>
    </source>
</evidence>
<comment type="caution">
    <text evidence="2">The sequence shown here is derived from an EMBL/GenBank/DDBJ whole genome shotgun (WGS) entry which is preliminary data.</text>
</comment>
<feature type="region of interest" description="Disordered" evidence="1">
    <location>
        <begin position="52"/>
        <end position="79"/>
    </location>
</feature>
<reference evidence="2" key="1">
    <citation type="submission" date="2021-02" db="EMBL/GenBank/DDBJ databases">
        <authorList>
            <person name="Nowell W R."/>
        </authorList>
    </citation>
    <scope>NUCLEOTIDE SEQUENCE</scope>
</reference>
<proteinExistence type="predicted"/>
<accession>A0A8S3A692</accession>
<sequence length="79" mass="8738">MHVFELDRLLSQMAQDCLDSLSSSSSTTSSIYSTMSSNASLVTPQRRTMVYDSSTSTTLTKSKTTENNFTPLRKSTECL</sequence>
<dbReference type="EMBL" id="CAJOBI010123930">
    <property type="protein sequence ID" value="CAF4691977.1"/>
    <property type="molecule type" value="Genomic_DNA"/>
</dbReference>